<comment type="caution">
    <text evidence="9">The sequence shown here is derived from an EMBL/GenBank/DDBJ whole genome shotgun (WGS) entry which is preliminary data.</text>
</comment>
<evidence type="ECO:0000313" key="10">
    <source>
        <dbReference type="Proteomes" id="UP000216024"/>
    </source>
</evidence>
<dbReference type="Proteomes" id="UP000216024">
    <property type="component" value="Unassembled WGS sequence"/>
</dbReference>
<feature type="binding site" evidence="5">
    <location>
        <position position="120"/>
    </location>
    <ligand>
        <name>Zn(2+)</name>
        <dbReference type="ChEBI" id="CHEBI:29105"/>
    </ligand>
</feature>
<dbReference type="InterPro" id="IPR049071">
    <property type="entry name" value="MPI_cupin_dom"/>
</dbReference>
<feature type="binding site" evidence="5">
    <location>
        <position position="103"/>
    </location>
    <ligand>
        <name>Zn(2+)</name>
        <dbReference type="ChEBI" id="CHEBI:29105"/>
    </ligand>
</feature>
<reference evidence="9 10" key="1">
    <citation type="submission" date="2017-06" db="EMBL/GenBank/DDBJ databases">
        <title>Draft genome sequence of anaerobic fermentative bacterium Anaeromicrobium sediminis DY2726D isolated from West Pacific Ocean sediments.</title>
        <authorList>
            <person name="Zeng X."/>
        </authorList>
    </citation>
    <scope>NUCLEOTIDE SEQUENCE [LARGE SCALE GENOMIC DNA]</scope>
    <source>
        <strain evidence="9 10">DY2726D</strain>
    </source>
</reference>
<evidence type="ECO:0000256" key="4">
    <source>
        <dbReference type="ARBA" id="ARBA00030762"/>
    </source>
</evidence>
<dbReference type="InterPro" id="IPR014628">
    <property type="entry name" value="Man6P_isomerase_Firm_short"/>
</dbReference>
<dbReference type="Pfam" id="PF20511">
    <property type="entry name" value="PMI_typeI_cat"/>
    <property type="match status" value="1"/>
</dbReference>
<dbReference type="InterPro" id="IPR046457">
    <property type="entry name" value="PMI_typeI_cat"/>
</dbReference>
<dbReference type="GO" id="GO:0008270">
    <property type="term" value="F:zinc ion binding"/>
    <property type="evidence" value="ECO:0007669"/>
    <property type="project" value="InterPro"/>
</dbReference>
<evidence type="ECO:0000256" key="3">
    <source>
        <dbReference type="ARBA" id="ARBA00029741"/>
    </source>
</evidence>
<feature type="domain" description="Mannose-6-phosphate isomerase cupin" evidence="8">
    <location>
        <begin position="244"/>
        <end position="321"/>
    </location>
</feature>
<dbReference type="GO" id="GO:0004476">
    <property type="term" value="F:mannose-6-phosphate isomerase activity"/>
    <property type="evidence" value="ECO:0007669"/>
    <property type="project" value="InterPro"/>
</dbReference>
<dbReference type="InterPro" id="IPR011051">
    <property type="entry name" value="RmlC_Cupin_sf"/>
</dbReference>
<feature type="domain" description="Phosphomannose isomerase type I catalytic" evidence="7">
    <location>
        <begin position="9"/>
        <end position="110"/>
    </location>
</feature>
<dbReference type="Gene3D" id="2.60.120.10">
    <property type="entry name" value="Jelly Rolls"/>
    <property type="match status" value="2"/>
</dbReference>
<dbReference type="CDD" id="cd07010">
    <property type="entry name" value="cupin_PMI_type_I_N_bac"/>
    <property type="match status" value="1"/>
</dbReference>
<dbReference type="OrthoDB" id="9808275at2"/>
<dbReference type="InterPro" id="IPR014710">
    <property type="entry name" value="RmlC-like_jellyroll"/>
</dbReference>
<evidence type="ECO:0000313" key="9">
    <source>
        <dbReference type="EMBL" id="PAB58260.1"/>
    </source>
</evidence>
<comment type="cofactor">
    <cofactor evidence="5">
        <name>Zn(2+)</name>
        <dbReference type="ChEBI" id="CHEBI:29105"/>
    </cofactor>
    <text evidence="5">Binds 1 zinc ion per subunit.</text>
</comment>
<proteinExistence type="predicted"/>
<keyword evidence="1 5" id="KW-0479">Metal-binding</keyword>
<dbReference type="AlphaFoldDB" id="A0A267MHI8"/>
<evidence type="ECO:0000256" key="6">
    <source>
        <dbReference type="PIRSR" id="PIRSR036894-2"/>
    </source>
</evidence>
<name>A0A267MHI8_9FIRM</name>
<keyword evidence="2 5" id="KW-0862">Zinc</keyword>
<dbReference type="Pfam" id="PF21621">
    <property type="entry name" value="MPI_cupin_dom"/>
    <property type="match status" value="1"/>
</dbReference>
<dbReference type="SUPFAM" id="SSF51182">
    <property type="entry name" value="RmlC-like cupins"/>
    <property type="match status" value="1"/>
</dbReference>
<dbReference type="PIRSF" id="PIRSF036894">
    <property type="entry name" value="PMI_Firm_short"/>
    <property type="match status" value="1"/>
</dbReference>
<accession>A0A267MHI8</accession>
<dbReference type="InterPro" id="IPR051804">
    <property type="entry name" value="Carb_Metab_Reg_Kinase/Isom"/>
</dbReference>
<feature type="active site" evidence="6">
    <location>
        <position position="198"/>
    </location>
</feature>
<evidence type="ECO:0000256" key="2">
    <source>
        <dbReference type="ARBA" id="ARBA00022833"/>
    </source>
</evidence>
<dbReference type="PANTHER" id="PTHR42742">
    <property type="entry name" value="TRANSCRIPTIONAL REPRESSOR MPRA"/>
    <property type="match status" value="1"/>
</dbReference>
<organism evidence="9 10">
    <name type="scientific">Anaeromicrobium sediminis</name>
    <dbReference type="NCBI Taxonomy" id="1478221"/>
    <lineage>
        <taxon>Bacteria</taxon>
        <taxon>Bacillati</taxon>
        <taxon>Bacillota</taxon>
        <taxon>Clostridia</taxon>
        <taxon>Peptostreptococcales</taxon>
        <taxon>Thermotaleaceae</taxon>
        <taxon>Anaeromicrobium</taxon>
    </lineage>
</organism>
<sequence length="352" mass="40333">MIVYPLKFYPLYKEKVWGGSNIQRYFQRNISEKLPIGESWELCCHEHGTSLIKNGKYKNISITDLINSKGHDILGENHEEYAKSFPLLIKYIDANDKLSVQVHPNDEYTNYRVGESGKIEMWYIVDAMENANIIYGLKEDCSKDEFIESVMNNSIKDNLNYVDIKAGDVLYIPAGTVHAICEGTLIAEIQQNSDTTYRLYDWDRVGLDGKPRQLHITDAVSVIDHGVKNNKAQGYTFSNKDYDKTVYVSCDKFTVEKINVKRKYVDNLNGKIFKIYMCLDGDLDIIHNNKIEFLKAGETILIPASLENYRIIGNGTLIKTYIQEPMEVAKRLNSMGATREDLLKIEGLNRII</sequence>
<dbReference type="PANTHER" id="PTHR42742:SF3">
    <property type="entry name" value="FRUCTOKINASE"/>
    <property type="match status" value="1"/>
</dbReference>
<dbReference type="GO" id="GO:0005975">
    <property type="term" value="P:carbohydrate metabolic process"/>
    <property type="evidence" value="ECO:0007669"/>
    <property type="project" value="InterPro"/>
</dbReference>
<gene>
    <name evidence="9" type="ORF">CCE28_15805</name>
</gene>
<feature type="binding site" evidence="5">
    <location>
        <position position="178"/>
    </location>
    <ligand>
        <name>Zn(2+)</name>
        <dbReference type="ChEBI" id="CHEBI:29105"/>
    </ligand>
</feature>
<protein>
    <recommendedName>
        <fullName evidence="3">Phosphohexomutase</fullName>
    </recommendedName>
    <alternativeName>
        <fullName evidence="4">Phosphomannose isomerase</fullName>
    </alternativeName>
</protein>
<evidence type="ECO:0000259" key="8">
    <source>
        <dbReference type="Pfam" id="PF21621"/>
    </source>
</evidence>
<evidence type="ECO:0000259" key="7">
    <source>
        <dbReference type="Pfam" id="PF20511"/>
    </source>
</evidence>
<dbReference type="EMBL" id="NIBG01000017">
    <property type="protein sequence ID" value="PAB58260.1"/>
    <property type="molecule type" value="Genomic_DNA"/>
</dbReference>
<evidence type="ECO:0000256" key="1">
    <source>
        <dbReference type="ARBA" id="ARBA00022723"/>
    </source>
</evidence>
<evidence type="ECO:0000256" key="5">
    <source>
        <dbReference type="PIRSR" id="PIRSR036894-1"/>
    </source>
</evidence>
<keyword evidence="10" id="KW-1185">Reference proteome</keyword>